<dbReference type="GO" id="GO:0005524">
    <property type="term" value="F:ATP binding"/>
    <property type="evidence" value="ECO:0007669"/>
    <property type="project" value="UniProtKB-KW"/>
</dbReference>
<dbReference type="AlphaFoldDB" id="A0AAW2ZFG7"/>
<dbReference type="Gene3D" id="3.40.50.300">
    <property type="entry name" value="P-loop containing nucleotide triphosphate hydrolases"/>
    <property type="match status" value="1"/>
</dbReference>
<protein>
    <submittedName>
        <fullName evidence="1">ABC transporter ATP-binding protein</fullName>
    </submittedName>
</protein>
<name>A0AAW2ZFG7_9EUKA</name>
<sequence>MNHDQTIEKIEEFSKQALGSEQKNTRRVLLIKELIEQLKQTKTKENHLLVALMGPPGGGKSYNANYLINPDGDPNEGIFPNSASPDSWRLTKKIITC</sequence>
<proteinExistence type="predicted"/>
<evidence type="ECO:0000313" key="1">
    <source>
        <dbReference type="EMBL" id="KAL0488642.1"/>
    </source>
</evidence>
<keyword evidence="1" id="KW-0067">ATP-binding</keyword>
<keyword evidence="2" id="KW-1185">Reference proteome</keyword>
<organism evidence="1 2">
    <name type="scientific">Acrasis kona</name>
    <dbReference type="NCBI Taxonomy" id="1008807"/>
    <lineage>
        <taxon>Eukaryota</taxon>
        <taxon>Discoba</taxon>
        <taxon>Heterolobosea</taxon>
        <taxon>Tetramitia</taxon>
        <taxon>Eutetramitia</taxon>
        <taxon>Acrasidae</taxon>
        <taxon>Acrasis</taxon>
    </lineage>
</organism>
<evidence type="ECO:0000313" key="2">
    <source>
        <dbReference type="Proteomes" id="UP001431209"/>
    </source>
</evidence>
<comment type="caution">
    <text evidence="1">The sequence shown here is derived from an EMBL/GenBank/DDBJ whole genome shotgun (WGS) entry which is preliminary data.</text>
</comment>
<dbReference type="EMBL" id="JAOPGA020001456">
    <property type="protein sequence ID" value="KAL0488642.1"/>
    <property type="molecule type" value="Genomic_DNA"/>
</dbReference>
<gene>
    <name evidence="1" type="ORF">AKO1_010542</name>
</gene>
<reference evidence="1 2" key="1">
    <citation type="submission" date="2024-03" db="EMBL/GenBank/DDBJ databases">
        <title>The Acrasis kona genome and developmental transcriptomes reveal deep origins of eukaryotic multicellular pathways.</title>
        <authorList>
            <person name="Sheikh S."/>
            <person name="Fu C.-J."/>
            <person name="Brown M.W."/>
            <person name="Baldauf S.L."/>
        </authorList>
    </citation>
    <scope>NUCLEOTIDE SEQUENCE [LARGE SCALE GENOMIC DNA]</scope>
    <source>
        <strain evidence="1 2">ATCC MYA-3509</strain>
    </source>
</reference>
<accession>A0AAW2ZFG7</accession>
<dbReference type="InterPro" id="IPR027417">
    <property type="entry name" value="P-loop_NTPase"/>
</dbReference>
<keyword evidence="1" id="KW-0547">Nucleotide-binding</keyword>
<dbReference type="Proteomes" id="UP001431209">
    <property type="component" value="Unassembled WGS sequence"/>
</dbReference>